<proteinExistence type="inferred from homology"/>
<name>A0ABV6ZYV1_9PROT</name>
<keyword evidence="2 4" id="KW-0547">Nucleotide-binding</keyword>
<comment type="cofactor">
    <cofactor evidence="4">
        <name>Mg(2+)</name>
        <dbReference type="ChEBI" id="CHEBI:18420"/>
    </cofactor>
</comment>
<dbReference type="Proteomes" id="UP001595379">
    <property type="component" value="Unassembled WGS sequence"/>
</dbReference>
<evidence type="ECO:0000256" key="1">
    <source>
        <dbReference type="ARBA" id="ARBA00010638"/>
    </source>
</evidence>
<evidence type="ECO:0000256" key="2">
    <source>
        <dbReference type="ARBA" id="ARBA00022741"/>
    </source>
</evidence>
<evidence type="ECO:0000313" key="6">
    <source>
        <dbReference type="Proteomes" id="UP001595379"/>
    </source>
</evidence>
<keyword evidence="4" id="KW-0460">Magnesium</keyword>
<dbReference type="InterPro" id="IPR037171">
    <property type="entry name" value="NagB/RpiA_transferase-like"/>
</dbReference>
<reference evidence="6" key="1">
    <citation type="journal article" date="2019" name="Int. J. Syst. Evol. Microbiol.">
        <title>The Global Catalogue of Microorganisms (GCM) 10K type strain sequencing project: providing services to taxonomists for standard genome sequencing and annotation.</title>
        <authorList>
            <consortium name="The Broad Institute Genomics Platform"/>
            <consortium name="The Broad Institute Genome Sequencing Center for Infectious Disease"/>
            <person name="Wu L."/>
            <person name="Ma J."/>
        </authorList>
    </citation>
    <scope>NUCLEOTIDE SEQUENCE [LARGE SCALE GENOMIC DNA]</scope>
    <source>
        <strain evidence="6">KCTC 52487</strain>
    </source>
</reference>
<accession>A0ABV6ZYV1</accession>
<dbReference type="InterPro" id="IPR002698">
    <property type="entry name" value="FTHF_cligase"/>
</dbReference>
<dbReference type="InterPro" id="IPR024185">
    <property type="entry name" value="FTHF_cligase-like_sf"/>
</dbReference>
<evidence type="ECO:0000313" key="5">
    <source>
        <dbReference type="EMBL" id="MFC2926624.1"/>
    </source>
</evidence>
<dbReference type="NCBIfam" id="TIGR02727">
    <property type="entry name" value="MTHFS_bact"/>
    <property type="match status" value="1"/>
</dbReference>
<keyword evidence="6" id="KW-1185">Reference proteome</keyword>
<keyword evidence="3 4" id="KW-0067">ATP-binding</keyword>
<gene>
    <name evidence="5" type="ORF">ACFOOR_10955</name>
</gene>
<dbReference type="EC" id="6.3.3.2" evidence="4"/>
<dbReference type="Gene3D" id="3.40.50.10420">
    <property type="entry name" value="NagB/RpiA/CoA transferase-like"/>
    <property type="match status" value="1"/>
</dbReference>
<comment type="catalytic activity">
    <reaction evidence="4">
        <text>(6S)-5-formyl-5,6,7,8-tetrahydrofolate + ATP = (6R)-5,10-methenyltetrahydrofolate + ADP + phosphate</text>
        <dbReference type="Rhea" id="RHEA:10488"/>
        <dbReference type="ChEBI" id="CHEBI:30616"/>
        <dbReference type="ChEBI" id="CHEBI:43474"/>
        <dbReference type="ChEBI" id="CHEBI:57455"/>
        <dbReference type="ChEBI" id="CHEBI:57457"/>
        <dbReference type="ChEBI" id="CHEBI:456216"/>
        <dbReference type="EC" id="6.3.3.2"/>
    </reaction>
</comment>
<keyword evidence="5" id="KW-0436">Ligase</keyword>
<evidence type="ECO:0000256" key="3">
    <source>
        <dbReference type="ARBA" id="ARBA00022840"/>
    </source>
</evidence>
<dbReference type="GO" id="GO:0030272">
    <property type="term" value="F:5-formyltetrahydrofolate cyclo-ligase activity"/>
    <property type="evidence" value="ECO:0007669"/>
    <property type="project" value="UniProtKB-EC"/>
</dbReference>
<dbReference type="EMBL" id="JBHRSV010000020">
    <property type="protein sequence ID" value="MFC2926624.1"/>
    <property type="molecule type" value="Genomic_DNA"/>
</dbReference>
<dbReference type="RefSeq" id="WP_343164737.1">
    <property type="nucleotide sequence ID" value="NZ_JBHRSV010000020.1"/>
</dbReference>
<dbReference type="Pfam" id="PF01812">
    <property type="entry name" value="5-FTHF_cyc-lig"/>
    <property type="match status" value="1"/>
</dbReference>
<dbReference type="PANTHER" id="PTHR23407:SF1">
    <property type="entry name" value="5-FORMYLTETRAHYDROFOLATE CYCLO-LIGASE"/>
    <property type="match status" value="1"/>
</dbReference>
<organism evidence="5 6">
    <name type="scientific">Hyphobacterium vulgare</name>
    <dbReference type="NCBI Taxonomy" id="1736751"/>
    <lineage>
        <taxon>Bacteria</taxon>
        <taxon>Pseudomonadati</taxon>
        <taxon>Pseudomonadota</taxon>
        <taxon>Alphaproteobacteria</taxon>
        <taxon>Maricaulales</taxon>
        <taxon>Maricaulaceae</taxon>
        <taxon>Hyphobacterium</taxon>
    </lineage>
</organism>
<comment type="similarity">
    <text evidence="1 4">Belongs to the 5-formyltetrahydrofolate cyclo-ligase family.</text>
</comment>
<comment type="caution">
    <text evidence="5">The sequence shown here is derived from an EMBL/GenBank/DDBJ whole genome shotgun (WGS) entry which is preliminary data.</text>
</comment>
<keyword evidence="4" id="KW-0479">Metal-binding</keyword>
<protein>
    <recommendedName>
        <fullName evidence="4">5-formyltetrahydrofolate cyclo-ligase</fullName>
        <ecNumber evidence="4">6.3.3.2</ecNumber>
    </recommendedName>
</protein>
<sequence length="191" mass="20926">MFLSWRKKQARKAAQARRILAHRTHPDAGRALVAHFPDALWPAIGTVVAGYRAFGPEIDAGPLMESFHLEQVRLALPRVVGRGQPLTFHHFSPGDSLIKGPFGVEEPAETADHTTPKLVLVPLLAADLRGYRLGYGAGYYDMTLAALRKAGSVTAVGLCYDEQIVAKVPAGRLDEPVDWIVTERRAIRIAK</sequence>
<evidence type="ECO:0000256" key="4">
    <source>
        <dbReference type="RuleBase" id="RU361279"/>
    </source>
</evidence>
<dbReference type="PIRSF" id="PIRSF006806">
    <property type="entry name" value="FTHF_cligase"/>
    <property type="match status" value="1"/>
</dbReference>
<dbReference type="SUPFAM" id="SSF100950">
    <property type="entry name" value="NagB/RpiA/CoA transferase-like"/>
    <property type="match status" value="1"/>
</dbReference>
<dbReference type="PANTHER" id="PTHR23407">
    <property type="entry name" value="ATPASE INHIBITOR/5-FORMYLTETRAHYDROFOLATE CYCLO-LIGASE"/>
    <property type="match status" value="1"/>
</dbReference>